<organism evidence="15 16">
    <name type="scientific">Myotis brandtii</name>
    <name type="common">Brandt's bat</name>
    <dbReference type="NCBI Taxonomy" id="109478"/>
    <lineage>
        <taxon>Eukaryota</taxon>
        <taxon>Metazoa</taxon>
        <taxon>Chordata</taxon>
        <taxon>Craniata</taxon>
        <taxon>Vertebrata</taxon>
        <taxon>Euteleostomi</taxon>
        <taxon>Mammalia</taxon>
        <taxon>Eutheria</taxon>
        <taxon>Laurasiatheria</taxon>
        <taxon>Chiroptera</taxon>
        <taxon>Yangochiroptera</taxon>
        <taxon>Vespertilionidae</taxon>
        <taxon>Myotis</taxon>
    </lineage>
</organism>
<dbReference type="FunFam" id="3.30.160.60:FF:000212">
    <property type="entry name" value="zinc finger protein 382 isoform X2"/>
    <property type="match status" value="1"/>
</dbReference>
<dbReference type="FunFam" id="3.30.160.60:FF:000933">
    <property type="entry name" value="zinc finger protein 771"/>
    <property type="match status" value="1"/>
</dbReference>
<keyword evidence="16" id="KW-1185">Reference proteome</keyword>
<dbReference type="InterPro" id="IPR001017">
    <property type="entry name" value="DH_E1"/>
</dbReference>
<evidence type="ECO:0000313" key="16">
    <source>
        <dbReference type="Proteomes" id="UP000052978"/>
    </source>
</evidence>
<dbReference type="Pfam" id="PF00676">
    <property type="entry name" value="E1_dh"/>
    <property type="match status" value="1"/>
</dbReference>
<keyword evidence="3" id="KW-0479">Metal-binding</keyword>
<feature type="domain" description="C2H2-type" evidence="14">
    <location>
        <begin position="111"/>
        <end position="138"/>
    </location>
</feature>
<dbReference type="Pfam" id="PF00096">
    <property type="entry name" value="zf-C2H2"/>
    <property type="match status" value="3"/>
</dbReference>
<gene>
    <name evidence="15" type="ORF">D623_10014477</name>
</gene>
<dbReference type="Proteomes" id="UP000052978">
    <property type="component" value="Unassembled WGS sequence"/>
</dbReference>
<name>S7NJA0_MYOBR</name>
<evidence type="ECO:0000256" key="12">
    <source>
        <dbReference type="ARBA" id="ARBA00023242"/>
    </source>
</evidence>
<evidence type="ECO:0000256" key="3">
    <source>
        <dbReference type="ARBA" id="ARBA00022723"/>
    </source>
</evidence>
<evidence type="ECO:0000256" key="8">
    <source>
        <dbReference type="ARBA" id="ARBA00023002"/>
    </source>
</evidence>
<keyword evidence="12" id="KW-0539">Nucleus</keyword>
<accession>S7NJA0</accession>
<evidence type="ECO:0000256" key="13">
    <source>
        <dbReference type="PROSITE-ProRule" id="PRU00042"/>
    </source>
</evidence>
<evidence type="ECO:0000256" key="7">
    <source>
        <dbReference type="ARBA" id="ARBA00022946"/>
    </source>
</evidence>
<protein>
    <submittedName>
        <fullName evidence="15">Zinc finger protein 771</fullName>
    </submittedName>
</protein>
<dbReference type="Gene3D" id="3.40.50.970">
    <property type="match status" value="1"/>
</dbReference>
<evidence type="ECO:0000256" key="1">
    <source>
        <dbReference type="ARBA" id="ARBA00004123"/>
    </source>
</evidence>
<dbReference type="SMART" id="SM00355">
    <property type="entry name" value="ZnF_C2H2"/>
    <property type="match status" value="3"/>
</dbReference>
<dbReference type="AlphaFoldDB" id="S7NJA0"/>
<dbReference type="GO" id="GO:0016624">
    <property type="term" value="F:oxidoreductase activity, acting on the aldehyde or oxo group of donors, disulfide as acceptor"/>
    <property type="evidence" value="ECO:0007669"/>
    <property type="project" value="InterPro"/>
</dbReference>
<feature type="domain" description="C2H2-type" evidence="14">
    <location>
        <begin position="52"/>
        <end position="82"/>
    </location>
</feature>
<evidence type="ECO:0000256" key="2">
    <source>
        <dbReference type="ARBA" id="ARBA00006991"/>
    </source>
</evidence>
<dbReference type="PROSITE" id="PS00028">
    <property type="entry name" value="ZINC_FINGER_C2H2_1"/>
    <property type="match status" value="3"/>
</dbReference>
<dbReference type="Gene3D" id="3.30.160.60">
    <property type="entry name" value="Classic Zinc Finger"/>
    <property type="match status" value="3"/>
</dbReference>
<dbReference type="GO" id="GO:0000978">
    <property type="term" value="F:RNA polymerase II cis-regulatory region sequence-specific DNA binding"/>
    <property type="evidence" value="ECO:0007669"/>
    <property type="project" value="TreeGrafter"/>
</dbReference>
<keyword evidence="5 13" id="KW-0863">Zinc-finger</keyword>
<keyword evidence="9" id="KW-0805">Transcription regulation</keyword>
<evidence type="ECO:0000256" key="4">
    <source>
        <dbReference type="ARBA" id="ARBA00022737"/>
    </source>
</evidence>
<dbReference type="PANTHER" id="PTHR23226:SF275">
    <property type="entry name" value="ZINC FINGER PROTEIN 771"/>
    <property type="match status" value="1"/>
</dbReference>
<evidence type="ECO:0000256" key="10">
    <source>
        <dbReference type="ARBA" id="ARBA00023125"/>
    </source>
</evidence>
<dbReference type="SUPFAM" id="SSF52518">
    <property type="entry name" value="Thiamin diphosphate-binding fold (THDP-binding)"/>
    <property type="match status" value="1"/>
</dbReference>
<evidence type="ECO:0000256" key="11">
    <source>
        <dbReference type="ARBA" id="ARBA00023163"/>
    </source>
</evidence>
<feature type="domain" description="C2H2-type" evidence="14">
    <location>
        <begin position="83"/>
        <end position="110"/>
    </location>
</feature>
<keyword evidence="11" id="KW-0804">Transcription</keyword>
<dbReference type="GO" id="GO:0000981">
    <property type="term" value="F:DNA-binding transcription factor activity, RNA polymerase II-specific"/>
    <property type="evidence" value="ECO:0007669"/>
    <property type="project" value="TreeGrafter"/>
</dbReference>
<sequence>MHTYAKNFCGGNGIVGAQVPLGAGNALACKYNGKDEVPREAAAPSADPARTHVCPDCGRAFARRSTLAKHSRTHTVHTGEKPHLCTVCGRCFRHRSNLADHTRTHTGERPYPCTECGQRFRLSSNFVRHRRSHMMRRLYICAVCGRDFKLPPGTKATTVTERCPECESR</sequence>
<evidence type="ECO:0000259" key="14">
    <source>
        <dbReference type="PROSITE" id="PS50157"/>
    </source>
</evidence>
<dbReference type="PROSITE" id="PS50157">
    <property type="entry name" value="ZINC_FINGER_C2H2_2"/>
    <property type="match status" value="3"/>
</dbReference>
<dbReference type="PANTHER" id="PTHR23226">
    <property type="entry name" value="ZINC FINGER AND SCAN DOMAIN-CONTAINING"/>
    <property type="match status" value="1"/>
</dbReference>
<proteinExistence type="inferred from homology"/>
<keyword evidence="6" id="KW-0862">Zinc</keyword>
<keyword evidence="8" id="KW-0560">Oxidoreductase</keyword>
<keyword evidence="4" id="KW-0677">Repeat</keyword>
<keyword evidence="7" id="KW-0809">Transit peptide</keyword>
<reference evidence="15 16" key="1">
    <citation type="journal article" date="2013" name="Nat. Commun.">
        <title>Genome analysis reveals insights into physiology and longevity of the Brandt's bat Myotis brandtii.</title>
        <authorList>
            <person name="Seim I."/>
            <person name="Fang X."/>
            <person name="Xiong Z."/>
            <person name="Lobanov A.V."/>
            <person name="Huang Z."/>
            <person name="Ma S."/>
            <person name="Feng Y."/>
            <person name="Turanov A.A."/>
            <person name="Zhu Y."/>
            <person name="Lenz T.L."/>
            <person name="Gerashchenko M.V."/>
            <person name="Fan D."/>
            <person name="Hee Yim S."/>
            <person name="Yao X."/>
            <person name="Jordan D."/>
            <person name="Xiong Y."/>
            <person name="Ma Y."/>
            <person name="Lyapunov A.N."/>
            <person name="Chen G."/>
            <person name="Kulakova O.I."/>
            <person name="Sun Y."/>
            <person name="Lee S.G."/>
            <person name="Bronson R.T."/>
            <person name="Moskalev A.A."/>
            <person name="Sunyaev S.R."/>
            <person name="Zhang G."/>
            <person name="Krogh A."/>
            <person name="Wang J."/>
            <person name="Gladyshev V.N."/>
        </authorList>
    </citation>
    <scope>NUCLEOTIDE SEQUENCE [LARGE SCALE GENOMIC DNA]</scope>
</reference>
<dbReference type="GO" id="GO:0005634">
    <property type="term" value="C:nucleus"/>
    <property type="evidence" value="ECO:0007669"/>
    <property type="project" value="UniProtKB-SubCell"/>
</dbReference>
<evidence type="ECO:0000256" key="6">
    <source>
        <dbReference type="ARBA" id="ARBA00022833"/>
    </source>
</evidence>
<dbReference type="InterPro" id="IPR029061">
    <property type="entry name" value="THDP-binding"/>
</dbReference>
<evidence type="ECO:0000256" key="9">
    <source>
        <dbReference type="ARBA" id="ARBA00023015"/>
    </source>
</evidence>
<dbReference type="EMBL" id="KE164370">
    <property type="protein sequence ID" value="EPQ17539.1"/>
    <property type="molecule type" value="Genomic_DNA"/>
</dbReference>
<comment type="subcellular location">
    <subcellularLocation>
        <location evidence="1">Nucleus</location>
    </subcellularLocation>
</comment>
<dbReference type="SUPFAM" id="SSF57667">
    <property type="entry name" value="beta-beta-alpha zinc fingers"/>
    <property type="match status" value="2"/>
</dbReference>
<evidence type="ECO:0000256" key="5">
    <source>
        <dbReference type="ARBA" id="ARBA00022771"/>
    </source>
</evidence>
<comment type="similarity">
    <text evidence="2">Belongs to the krueppel C2H2-type zinc-finger protein family.</text>
</comment>
<evidence type="ECO:0000313" key="15">
    <source>
        <dbReference type="EMBL" id="EPQ17539.1"/>
    </source>
</evidence>
<dbReference type="InterPro" id="IPR036236">
    <property type="entry name" value="Znf_C2H2_sf"/>
</dbReference>
<dbReference type="GO" id="GO:0008270">
    <property type="term" value="F:zinc ion binding"/>
    <property type="evidence" value="ECO:0007669"/>
    <property type="project" value="UniProtKB-KW"/>
</dbReference>
<dbReference type="FunFam" id="3.30.160.60:FF:001199">
    <property type="entry name" value="Zinc finger protein 771"/>
    <property type="match status" value="1"/>
</dbReference>
<dbReference type="InterPro" id="IPR013087">
    <property type="entry name" value="Znf_C2H2_type"/>
</dbReference>
<keyword evidence="10" id="KW-0238">DNA-binding</keyword>